<comment type="similarity">
    <text evidence="1">Belongs to the AHA1 family.</text>
</comment>
<dbReference type="GO" id="GO:0001671">
    <property type="term" value="F:ATPase activator activity"/>
    <property type="evidence" value="ECO:0007669"/>
    <property type="project" value="InterPro"/>
</dbReference>
<organism evidence="3 4">
    <name type="scientific">Salix purpurea</name>
    <name type="common">Purple osier willow</name>
    <dbReference type="NCBI Taxonomy" id="77065"/>
    <lineage>
        <taxon>Eukaryota</taxon>
        <taxon>Viridiplantae</taxon>
        <taxon>Streptophyta</taxon>
        <taxon>Embryophyta</taxon>
        <taxon>Tracheophyta</taxon>
        <taxon>Spermatophyta</taxon>
        <taxon>Magnoliopsida</taxon>
        <taxon>eudicotyledons</taxon>
        <taxon>Gunneridae</taxon>
        <taxon>Pentapetalae</taxon>
        <taxon>rosids</taxon>
        <taxon>fabids</taxon>
        <taxon>Malpighiales</taxon>
        <taxon>Salicaceae</taxon>
        <taxon>Saliceae</taxon>
        <taxon>Salix</taxon>
    </lineage>
</organism>
<dbReference type="SUPFAM" id="SSF103111">
    <property type="entry name" value="Activator of Hsp90 ATPase, Aha1"/>
    <property type="match status" value="1"/>
</dbReference>
<accession>A0A9Q0Q413</accession>
<dbReference type="InterPro" id="IPR036338">
    <property type="entry name" value="Aha1"/>
</dbReference>
<keyword evidence="4" id="KW-1185">Reference proteome</keyword>
<sequence>MDRAWAQTKDDGFVECGVLIKDIMLLNKIKAPVSAAASLFATLLSSASASSSASITIRKKKKRMENGGGGDIEYAAPLPLPKKLSPQDHLHSQPNNLGSAWNTAGTWEEKNLNNWATHRIKDLLLSVASLEFSGGKAEIAQVSKCSGDDADAYISFLLIQKKHLCQAAIEVGLNLRKKRLIFGTRNVLGYTYELTLKIKGEWIVKEEKRMVKGDIDFPEFSFGELDDLQMEVQLNDVKDLSEQDKQTISQDLKLFLQPVREKLLQFEQELRDR</sequence>
<dbReference type="InterPro" id="IPR015310">
    <property type="entry name" value="AHSA1-like_N"/>
</dbReference>
<dbReference type="Proteomes" id="UP001151532">
    <property type="component" value="Chromosome 6"/>
</dbReference>
<evidence type="ECO:0000256" key="1">
    <source>
        <dbReference type="ARBA" id="ARBA00006817"/>
    </source>
</evidence>
<keyword evidence="3" id="KW-0346">Stress response</keyword>
<comment type="caution">
    <text evidence="3">The sequence shown here is derived from an EMBL/GenBank/DDBJ whole genome shotgun (WGS) entry which is preliminary data.</text>
</comment>
<dbReference type="Pfam" id="PF09229">
    <property type="entry name" value="Aha1_N"/>
    <property type="match status" value="2"/>
</dbReference>
<dbReference type="Gene3D" id="3.15.10.20">
    <property type="entry name" value="Activator of Hsp90 ATPase Aha1, N-terminal domain"/>
    <property type="match status" value="2"/>
</dbReference>
<dbReference type="GO" id="GO:0051087">
    <property type="term" value="F:protein-folding chaperone binding"/>
    <property type="evidence" value="ECO:0007669"/>
    <property type="project" value="InterPro"/>
</dbReference>
<dbReference type="PANTHER" id="PTHR13009">
    <property type="entry name" value="HEAT SHOCK PROTEIN 90 HSP90 CO-CHAPERONE AHA-1"/>
    <property type="match status" value="1"/>
</dbReference>
<dbReference type="SMART" id="SM01000">
    <property type="entry name" value="Aha1_N"/>
    <property type="match status" value="1"/>
</dbReference>
<dbReference type="GO" id="GO:0006457">
    <property type="term" value="P:protein folding"/>
    <property type="evidence" value="ECO:0007669"/>
    <property type="project" value="TreeGrafter"/>
</dbReference>
<dbReference type="EMBL" id="JAPFFK010000017">
    <property type="protein sequence ID" value="KAJ6699646.1"/>
    <property type="molecule type" value="Genomic_DNA"/>
</dbReference>
<evidence type="ECO:0000259" key="2">
    <source>
        <dbReference type="SMART" id="SM01000"/>
    </source>
</evidence>
<dbReference type="AlphaFoldDB" id="A0A9Q0Q413"/>
<protein>
    <submittedName>
        <fullName evidence="3">HEAT SHOCK PROTEIN 90 HSP90 CO-CHAPERONE AHA-1</fullName>
    </submittedName>
</protein>
<proteinExistence type="inferred from homology"/>
<name>A0A9Q0Q413_SALPP</name>
<gene>
    <name evidence="3" type="ORF">OIU79_012828</name>
</gene>
<dbReference type="PANTHER" id="PTHR13009:SF22">
    <property type="entry name" value="LD43819P"/>
    <property type="match status" value="1"/>
</dbReference>
<evidence type="ECO:0000313" key="4">
    <source>
        <dbReference type="Proteomes" id="UP001151532"/>
    </source>
</evidence>
<dbReference type="OrthoDB" id="567237at2759"/>
<reference evidence="3" key="2">
    <citation type="journal article" date="2023" name="Int. J. Mol. Sci.">
        <title>De Novo Assembly and Annotation of 11 Diverse Shrub Willow (Salix) Genomes Reveals Novel Gene Organization in Sex-Linked Regions.</title>
        <authorList>
            <person name="Hyden B."/>
            <person name="Feng K."/>
            <person name="Yates T.B."/>
            <person name="Jawdy S."/>
            <person name="Cereghino C."/>
            <person name="Smart L.B."/>
            <person name="Muchero W."/>
        </authorList>
    </citation>
    <scope>NUCLEOTIDE SEQUENCE</scope>
    <source>
        <tissue evidence="3">Shoot tip</tissue>
    </source>
</reference>
<evidence type="ECO:0000313" key="3">
    <source>
        <dbReference type="EMBL" id="KAJ6699646.1"/>
    </source>
</evidence>
<reference evidence="3" key="1">
    <citation type="submission" date="2022-11" db="EMBL/GenBank/DDBJ databases">
        <authorList>
            <person name="Hyden B.L."/>
            <person name="Feng K."/>
            <person name="Yates T."/>
            <person name="Jawdy S."/>
            <person name="Smart L.B."/>
            <person name="Muchero W."/>
        </authorList>
    </citation>
    <scope>NUCLEOTIDE SEQUENCE</scope>
    <source>
        <tissue evidence="3">Shoot tip</tissue>
    </source>
</reference>
<feature type="domain" description="Activator of Hsp90 ATPase AHSA1-like N-terminal" evidence="2">
    <location>
        <begin position="109"/>
        <end position="273"/>
    </location>
</feature>
<dbReference type="GO" id="GO:0005829">
    <property type="term" value="C:cytosol"/>
    <property type="evidence" value="ECO:0007669"/>
    <property type="project" value="TreeGrafter"/>
</dbReference>